<sequence length="234" mass="26656">MLGGNKELTEHHVYSLLPNAHSWYQETRRKPYRMQASAVLVGTRIYMIGGIEDSSTCEYLETSNYWLRWRSCAEMFYKRNCTAAVAHEGRIYTFGGSIKDRPTRLVESYNPTKDKWTRLPTMPMATSCGAAAVLNNLIYVTGGLNELSFPETSVKLFDPTTWQWRVDISVQSTSFEHYDAPLMAFNGSLYIAGSSFSRCQNTRVEKYDPATNTWRLLPNDMIKNPSGIFTAVLK</sequence>
<gene>
    <name evidence="3" type="primary">KLHL2</name>
    <name evidence="3" type="ORF">Ciccas_011636</name>
</gene>
<dbReference type="Proteomes" id="UP001626550">
    <property type="component" value="Unassembled WGS sequence"/>
</dbReference>
<evidence type="ECO:0000313" key="4">
    <source>
        <dbReference type="Proteomes" id="UP001626550"/>
    </source>
</evidence>
<accession>A0ABD2PS04</accession>
<evidence type="ECO:0000256" key="1">
    <source>
        <dbReference type="ARBA" id="ARBA00022441"/>
    </source>
</evidence>
<dbReference type="PANTHER" id="PTHR46344:SF27">
    <property type="entry name" value="KELCH REPEAT SUPERFAMILY PROTEIN"/>
    <property type="match status" value="1"/>
</dbReference>
<protein>
    <submittedName>
        <fullName evidence="3">Kelch-like protein 2</fullName>
    </submittedName>
</protein>
<proteinExistence type="predicted"/>
<dbReference type="InterPro" id="IPR015915">
    <property type="entry name" value="Kelch-typ_b-propeller"/>
</dbReference>
<dbReference type="PANTHER" id="PTHR46344">
    <property type="entry name" value="OS02G0202900 PROTEIN"/>
    <property type="match status" value="1"/>
</dbReference>
<keyword evidence="2" id="KW-0677">Repeat</keyword>
<dbReference type="EMBL" id="JBJKFK010003521">
    <property type="protein sequence ID" value="KAL3309813.1"/>
    <property type="molecule type" value="Genomic_DNA"/>
</dbReference>
<dbReference type="AlphaFoldDB" id="A0ABD2PS04"/>
<keyword evidence="4" id="KW-1185">Reference proteome</keyword>
<dbReference type="Pfam" id="PF24681">
    <property type="entry name" value="Kelch_KLHDC2_KLHL20_DRC7"/>
    <property type="match status" value="1"/>
</dbReference>
<comment type="caution">
    <text evidence="3">The sequence shown here is derived from an EMBL/GenBank/DDBJ whole genome shotgun (WGS) entry which is preliminary data.</text>
</comment>
<keyword evidence="1" id="KW-0880">Kelch repeat</keyword>
<dbReference type="SMART" id="SM00612">
    <property type="entry name" value="Kelch"/>
    <property type="match status" value="4"/>
</dbReference>
<organism evidence="3 4">
    <name type="scientific">Cichlidogyrus casuarinus</name>
    <dbReference type="NCBI Taxonomy" id="1844966"/>
    <lineage>
        <taxon>Eukaryota</taxon>
        <taxon>Metazoa</taxon>
        <taxon>Spiralia</taxon>
        <taxon>Lophotrochozoa</taxon>
        <taxon>Platyhelminthes</taxon>
        <taxon>Monogenea</taxon>
        <taxon>Monopisthocotylea</taxon>
        <taxon>Dactylogyridea</taxon>
        <taxon>Ancyrocephalidae</taxon>
        <taxon>Cichlidogyrus</taxon>
    </lineage>
</organism>
<evidence type="ECO:0000313" key="3">
    <source>
        <dbReference type="EMBL" id="KAL3309813.1"/>
    </source>
</evidence>
<dbReference type="SUPFAM" id="SSF117281">
    <property type="entry name" value="Kelch motif"/>
    <property type="match status" value="1"/>
</dbReference>
<reference evidence="3 4" key="1">
    <citation type="submission" date="2024-11" db="EMBL/GenBank/DDBJ databases">
        <title>Adaptive evolution of stress response genes in parasites aligns with host niche diversity.</title>
        <authorList>
            <person name="Hahn C."/>
            <person name="Resl P."/>
        </authorList>
    </citation>
    <scope>NUCLEOTIDE SEQUENCE [LARGE SCALE GENOMIC DNA]</scope>
    <source>
        <strain evidence="3">EGGRZ-B1_66</strain>
        <tissue evidence="3">Body</tissue>
    </source>
</reference>
<evidence type="ECO:0000256" key="2">
    <source>
        <dbReference type="ARBA" id="ARBA00022737"/>
    </source>
</evidence>
<dbReference type="InterPro" id="IPR006652">
    <property type="entry name" value="Kelch_1"/>
</dbReference>
<dbReference type="Gene3D" id="2.120.10.80">
    <property type="entry name" value="Kelch-type beta propeller"/>
    <property type="match status" value="1"/>
</dbReference>
<name>A0ABD2PS04_9PLAT</name>